<sequence>MPSASDPVLETLLLPFAEGNLAWPPGRIRFLGARDGWPLRRFALHALTCEQPFRPLAEVLERGGLHVVPPQDDAVADRAAGDALVLVLPPRQREQARTLLARAVARATPGGRVVVCVANSEGARAAQGDLAQLAGTVDVRTKHHARVLWTAPLPADAHAPALLEAWLQLDAPQPILDGRFVSRPGVFAWDRVDAASALLAEHLPTDLAGHVADLGAGWGFLADAVLRRNRAVTALDLFEGDARALALAQRNLAARHAAALAYHWHDVTAGLPSRYDAIVSNPPFHASARDARPDIGRDFIAAAADALRPGGRFWLVANRHLPYEQTLAARFARVTTHAQRDGFKVIEAVAAA</sequence>
<gene>
    <name evidence="7" type="ORF">HNQ52_002800</name>
</gene>
<dbReference type="InterPro" id="IPR007848">
    <property type="entry name" value="Small_mtfrase_dom"/>
</dbReference>
<dbReference type="PANTHER" id="PTHR47816">
    <property type="entry name" value="RIBOSOMAL RNA SMALL SUBUNIT METHYLTRANSFERASE C"/>
    <property type="match status" value="1"/>
</dbReference>
<evidence type="ECO:0000256" key="4">
    <source>
        <dbReference type="ARBA" id="ARBA00022679"/>
    </source>
</evidence>
<dbReference type="RefSeq" id="WP_183961777.1">
    <property type="nucleotide sequence ID" value="NZ_JACHHP010000005.1"/>
</dbReference>
<dbReference type="SUPFAM" id="SSF53335">
    <property type="entry name" value="S-adenosyl-L-methionine-dependent methyltransferases"/>
    <property type="match status" value="1"/>
</dbReference>
<dbReference type="Gene3D" id="3.40.50.150">
    <property type="entry name" value="Vaccinia Virus protein VP39"/>
    <property type="match status" value="2"/>
</dbReference>
<evidence type="ECO:0000313" key="8">
    <source>
        <dbReference type="Proteomes" id="UP000521199"/>
    </source>
</evidence>
<name>A0A7W8D9G3_9GAMM</name>
<dbReference type="GO" id="GO:0052914">
    <property type="term" value="F:16S rRNA (guanine(1207)-N(2))-methyltransferase activity"/>
    <property type="evidence" value="ECO:0007669"/>
    <property type="project" value="UniProtKB-EC"/>
</dbReference>
<evidence type="ECO:0000256" key="2">
    <source>
        <dbReference type="ARBA" id="ARBA00022552"/>
    </source>
</evidence>
<keyword evidence="5" id="KW-0949">S-adenosyl-L-methionine</keyword>
<keyword evidence="1" id="KW-0963">Cytoplasm</keyword>
<evidence type="ECO:0000256" key="1">
    <source>
        <dbReference type="ARBA" id="ARBA00022490"/>
    </source>
</evidence>
<organism evidence="7 8">
    <name type="scientific">Chiayiivirga flava</name>
    <dbReference type="NCBI Taxonomy" id="659595"/>
    <lineage>
        <taxon>Bacteria</taxon>
        <taxon>Pseudomonadati</taxon>
        <taxon>Pseudomonadota</taxon>
        <taxon>Gammaproteobacteria</taxon>
        <taxon>Lysobacterales</taxon>
        <taxon>Lysobacteraceae</taxon>
        <taxon>Chiayiivirga</taxon>
    </lineage>
</organism>
<dbReference type="PROSITE" id="PS00092">
    <property type="entry name" value="N6_MTASE"/>
    <property type="match status" value="1"/>
</dbReference>
<keyword evidence="8" id="KW-1185">Reference proteome</keyword>
<dbReference type="Pfam" id="PF05175">
    <property type="entry name" value="MTS"/>
    <property type="match status" value="1"/>
</dbReference>
<dbReference type="InterPro" id="IPR029063">
    <property type="entry name" value="SAM-dependent_MTases_sf"/>
</dbReference>
<dbReference type="CDD" id="cd02440">
    <property type="entry name" value="AdoMet_MTases"/>
    <property type="match status" value="1"/>
</dbReference>
<evidence type="ECO:0000256" key="3">
    <source>
        <dbReference type="ARBA" id="ARBA00022603"/>
    </source>
</evidence>
<proteinExistence type="predicted"/>
<evidence type="ECO:0000256" key="5">
    <source>
        <dbReference type="ARBA" id="ARBA00022691"/>
    </source>
</evidence>
<dbReference type="InterPro" id="IPR046977">
    <property type="entry name" value="RsmC/RlmG"/>
</dbReference>
<keyword evidence="4 7" id="KW-0808">Transferase</keyword>
<evidence type="ECO:0000259" key="6">
    <source>
        <dbReference type="Pfam" id="PF05175"/>
    </source>
</evidence>
<dbReference type="Proteomes" id="UP000521199">
    <property type="component" value="Unassembled WGS sequence"/>
</dbReference>
<dbReference type="EMBL" id="JACHHP010000005">
    <property type="protein sequence ID" value="MBB5209237.1"/>
    <property type="molecule type" value="Genomic_DNA"/>
</dbReference>
<protein>
    <submittedName>
        <fullName evidence="7">16S rRNA (Guanine1207-N2)-methyltransferase</fullName>
        <ecNumber evidence="7">2.1.1.172</ecNumber>
    </submittedName>
</protein>
<keyword evidence="3 7" id="KW-0489">Methyltransferase</keyword>
<feature type="domain" description="Methyltransferase small" evidence="6">
    <location>
        <begin position="179"/>
        <end position="346"/>
    </location>
</feature>
<dbReference type="GO" id="GO:0003676">
    <property type="term" value="F:nucleic acid binding"/>
    <property type="evidence" value="ECO:0007669"/>
    <property type="project" value="InterPro"/>
</dbReference>
<dbReference type="AlphaFoldDB" id="A0A7W8D9G3"/>
<accession>A0A7W8D9G3</accession>
<dbReference type="PANTHER" id="PTHR47816:SF4">
    <property type="entry name" value="RIBOSOMAL RNA SMALL SUBUNIT METHYLTRANSFERASE C"/>
    <property type="match status" value="1"/>
</dbReference>
<keyword evidence="2" id="KW-0698">rRNA processing</keyword>
<comment type="caution">
    <text evidence="7">The sequence shown here is derived from an EMBL/GenBank/DDBJ whole genome shotgun (WGS) entry which is preliminary data.</text>
</comment>
<reference evidence="7 8" key="1">
    <citation type="submission" date="2020-08" db="EMBL/GenBank/DDBJ databases">
        <title>Genomic Encyclopedia of Type Strains, Phase IV (KMG-IV): sequencing the most valuable type-strain genomes for metagenomic binning, comparative biology and taxonomic classification.</title>
        <authorList>
            <person name="Goeker M."/>
        </authorList>
    </citation>
    <scope>NUCLEOTIDE SEQUENCE [LARGE SCALE GENOMIC DNA]</scope>
    <source>
        <strain evidence="7 8">DSM 24163</strain>
    </source>
</reference>
<dbReference type="EC" id="2.1.1.172" evidence="7"/>
<evidence type="ECO:0000313" key="7">
    <source>
        <dbReference type="EMBL" id="MBB5209237.1"/>
    </source>
</evidence>
<dbReference type="InterPro" id="IPR002052">
    <property type="entry name" value="DNA_methylase_N6_adenine_CS"/>
</dbReference>